<evidence type="ECO:0000313" key="2">
    <source>
        <dbReference type="EMBL" id="MET1492077.1"/>
    </source>
</evidence>
<reference evidence="2 3" key="1">
    <citation type="submission" date="2024-07" db="EMBL/GenBank/DDBJ databases">
        <title>Uliginosibacterium paludis KCTC:42655.</title>
        <authorList>
            <person name="Kim M.K."/>
        </authorList>
    </citation>
    <scope>NUCLEOTIDE SEQUENCE [LARGE SCALE GENOMIC DNA]</scope>
    <source>
        <strain evidence="2 3">KCTC 42655</strain>
    </source>
</reference>
<dbReference type="RefSeq" id="WP_345930440.1">
    <property type="nucleotide sequence ID" value="NZ_JBDIVF010000017.1"/>
</dbReference>
<keyword evidence="3" id="KW-1185">Reference proteome</keyword>
<feature type="chain" id="PRO_5046396420" description="Carboxypeptidase regulatory-like domain-containing protein" evidence="1">
    <location>
        <begin position="22"/>
        <end position="991"/>
    </location>
</feature>
<accession>A0ABV2CXB0</accession>
<sequence>MNQRFSVLAACLAAAGILALQGCGGGGGGGSGAGPSSSTASSQASTQLVTGTAAFGAPLANATISLKDAAGVSRTATAGSDGSYTIDVAGLSAPFLMTATGQSGDEVRTYSALVTAAPAKGSSSTVNITPITTAIVALASSTGNNPDEFAGAGALAALDQARLAQARAAIKAVIAEVAKEYGVAGFDPISTPFAADLKSGGDKLLEAVKVTLGDTGVTLTNALSPVASGASGASATVTLRDPARDAPTALPRPTVSTSSANDLLALLRTQLNACLALAPSERIALDASVTPAKPTALKGACSASSLSAFDKSYFSNGTDLLGNWGPRFRDLPQGATIGQAEMIASFGRSDGGVNISARLPIFAEGGGTATTVLLSSDTSGQNFKLQGNQRKYNLGISARLYQINDVVFNPRLGNNYGPDKGKRIGNLSRYDAALQLSFDPSLAAAAKVYAVRVKGPALPAAGLVLARSATCGSGDFMAVYSSDGSLPDATGKTAAFAATASTTSSWRYYAMPMGGGYTGSDFWNEVRGYSSKGVVASSGPATMPDTPTNRAVTPVAVSEIPELPAYTFEVFSVDAPATPEVFTTYMTDKPRGPDAAFQNAWPSLTADSLAYLDPGVSNAKAAPFSSATLNWTLASGAPLVSSASLSGNARDASNLMVRYNLSDAVRPIGAKSITVGFDSETDGLGNACKNSATPVLSATTGSRGIDLRQTGHRISYGTNYSFSGREAHTAPVTKSGGDGWNIYNANQHPIVPGSVVQADGSYAQLNLFTTTGFLNMATAAGGVLTIDSTTNNLATDKAAYGTPFAFEGSDTYPKSLTYVTRVTGNSTNSLRVLDLYTSFVPLSATPDSSGTKSGIFVPLSIGANVSGGGVLTLGGVSSSACSSSPCTLSSAAFDTSAAHTYQVVITLSSATAGTVKVYLDGGATAILNAAVTAFPTGTTSNASWSQIYFGDINTGYQYKSSMDWLIWRTGAFTPADLAGKLPSGLGVTTGY</sequence>
<dbReference type="Proteomes" id="UP001548590">
    <property type="component" value="Unassembled WGS sequence"/>
</dbReference>
<dbReference type="PROSITE" id="PS51257">
    <property type="entry name" value="PROKAR_LIPOPROTEIN"/>
    <property type="match status" value="1"/>
</dbReference>
<protein>
    <recommendedName>
        <fullName evidence="4">Carboxypeptidase regulatory-like domain-containing protein</fullName>
    </recommendedName>
</protein>
<proteinExistence type="predicted"/>
<evidence type="ECO:0000256" key="1">
    <source>
        <dbReference type="SAM" id="SignalP"/>
    </source>
</evidence>
<comment type="caution">
    <text evidence="2">The sequence shown here is derived from an EMBL/GenBank/DDBJ whole genome shotgun (WGS) entry which is preliminary data.</text>
</comment>
<gene>
    <name evidence="2" type="ORF">ABVT11_19715</name>
</gene>
<keyword evidence="1" id="KW-0732">Signal</keyword>
<evidence type="ECO:0000313" key="3">
    <source>
        <dbReference type="Proteomes" id="UP001548590"/>
    </source>
</evidence>
<evidence type="ECO:0008006" key="4">
    <source>
        <dbReference type="Google" id="ProtNLM"/>
    </source>
</evidence>
<dbReference type="EMBL" id="JBEWLZ010000020">
    <property type="protein sequence ID" value="MET1492077.1"/>
    <property type="molecule type" value="Genomic_DNA"/>
</dbReference>
<name>A0ABV2CXB0_9RHOO</name>
<feature type="signal peptide" evidence="1">
    <location>
        <begin position="1"/>
        <end position="21"/>
    </location>
</feature>
<organism evidence="2 3">
    <name type="scientific">Uliginosibacterium paludis</name>
    <dbReference type="NCBI Taxonomy" id="1615952"/>
    <lineage>
        <taxon>Bacteria</taxon>
        <taxon>Pseudomonadati</taxon>
        <taxon>Pseudomonadota</taxon>
        <taxon>Betaproteobacteria</taxon>
        <taxon>Rhodocyclales</taxon>
        <taxon>Zoogloeaceae</taxon>
        <taxon>Uliginosibacterium</taxon>
    </lineage>
</organism>